<comment type="similarity">
    <text evidence="6">Belongs to the methyltransferase superfamily. RsmI family.</text>
</comment>
<keyword evidence="3 6" id="KW-0489">Methyltransferase</keyword>
<sequence>METVNHSGSLFIVATPIGNLKDFTQRAIETLSSVDWIAAEDTRHSKPLLQHFAINKPLISLHDHNEQERIEGVKQRLRQGENGALISDAGTPLINDPGYHLVKALRDEGFSVVPIPGPSAVITALCAAGMPTDRFSYEGFLPAKAAKRLQVLQTLTQEGRTMVFYESPHRLQATLEAMLEVFGAERQAVVAKELTKQFEQFVGSDLGEIVEYFKQNPDRVRGEFVIMLQGADEQPEREENADDVLILLLLKQSLPVKQIAEIVSEYGGRKKKAVYQRAQELKDMQMDNG</sequence>
<dbReference type="SUPFAM" id="SSF53790">
    <property type="entry name" value="Tetrapyrrole methylase"/>
    <property type="match status" value="1"/>
</dbReference>
<keyword evidence="1 6" id="KW-0963">Cytoplasm</keyword>
<keyword evidence="5 6" id="KW-0949">S-adenosyl-L-methionine</keyword>
<dbReference type="InterPro" id="IPR053910">
    <property type="entry name" value="RsmI_HTH"/>
</dbReference>
<feature type="domain" description="Tetrapyrrole methylase" evidence="7">
    <location>
        <begin position="10"/>
        <end position="209"/>
    </location>
</feature>
<protein>
    <recommendedName>
        <fullName evidence="6">Ribosomal RNA small subunit methyltransferase I</fullName>
        <ecNumber evidence="6">2.1.1.198</ecNumber>
    </recommendedName>
    <alternativeName>
        <fullName evidence="6">16S rRNA 2'-O-ribose C1402 methyltransferase</fullName>
    </alternativeName>
    <alternativeName>
        <fullName evidence="6">rRNA (cytidine-2'-O-)-methyltransferase RsmI</fullName>
    </alternativeName>
</protein>
<proteinExistence type="inferred from homology"/>
<dbReference type="GO" id="GO:0032259">
    <property type="term" value="P:methylation"/>
    <property type="evidence" value="ECO:0007669"/>
    <property type="project" value="UniProtKB-KW"/>
</dbReference>
<evidence type="ECO:0000259" key="7">
    <source>
        <dbReference type="Pfam" id="PF00590"/>
    </source>
</evidence>
<accession>A0ABS0BX83</accession>
<evidence type="ECO:0000313" key="10">
    <source>
        <dbReference type="Proteomes" id="UP001193680"/>
    </source>
</evidence>
<dbReference type="NCBIfam" id="TIGR00096">
    <property type="entry name" value="16S rRNA (cytidine(1402)-2'-O)-methyltransferase"/>
    <property type="match status" value="1"/>
</dbReference>
<evidence type="ECO:0000256" key="5">
    <source>
        <dbReference type="ARBA" id="ARBA00022691"/>
    </source>
</evidence>
<evidence type="ECO:0000256" key="2">
    <source>
        <dbReference type="ARBA" id="ARBA00022552"/>
    </source>
</evidence>
<feature type="domain" description="RsmI HTH" evidence="8">
    <location>
        <begin position="246"/>
        <end position="282"/>
    </location>
</feature>
<evidence type="ECO:0000256" key="4">
    <source>
        <dbReference type="ARBA" id="ARBA00022679"/>
    </source>
</evidence>
<dbReference type="RefSeq" id="WP_185978540.1">
    <property type="nucleotide sequence ID" value="NZ_JACBGI020000017.1"/>
</dbReference>
<evidence type="ECO:0000259" key="8">
    <source>
        <dbReference type="Pfam" id="PF23016"/>
    </source>
</evidence>
<dbReference type="InterPro" id="IPR014777">
    <property type="entry name" value="4pyrrole_Mease_sub1"/>
</dbReference>
<dbReference type="PANTHER" id="PTHR46111">
    <property type="entry name" value="RIBOSOMAL RNA SMALL SUBUNIT METHYLTRANSFERASE I"/>
    <property type="match status" value="1"/>
</dbReference>
<dbReference type="PROSITE" id="PS01296">
    <property type="entry name" value="RSMI"/>
    <property type="match status" value="1"/>
</dbReference>
<dbReference type="CDD" id="cd11648">
    <property type="entry name" value="RsmI"/>
    <property type="match status" value="1"/>
</dbReference>
<dbReference type="PIRSF" id="PIRSF005917">
    <property type="entry name" value="MTase_YraL"/>
    <property type="match status" value="1"/>
</dbReference>
<comment type="function">
    <text evidence="6">Catalyzes the 2'-O-methylation of the ribose of cytidine 1402 (C1402) in 16S rRNA.</text>
</comment>
<dbReference type="Gene3D" id="3.30.950.10">
    <property type="entry name" value="Methyltransferase, Cobalt-precorrin-4 Transmethylase, Domain 2"/>
    <property type="match status" value="1"/>
</dbReference>
<dbReference type="Gene3D" id="3.40.1010.10">
    <property type="entry name" value="Cobalt-precorrin-4 Transmethylase, Domain 1"/>
    <property type="match status" value="1"/>
</dbReference>
<dbReference type="InterPro" id="IPR018063">
    <property type="entry name" value="SAM_MeTrfase_RsmI_CS"/>
</dbReference>
<keyword evidence="2 6" id="KW-0698">rRNA processing</keyword>
<evidence type="ECO:0000256" key="6">
    <source>
        <dbReference type="HAMAP-Rule" id="MF_01877"/>
    </source>
</evidence>
<evidence type="ECO:0000256" key="1">
    <source>
        <dbReference type="ARBA" id="ARBA00022490"/>
    </source>
</evidence>
<dbReference type="EMBL" id="JACBGI020000017">
    <property type="protein sequence ID" value="MBF6058395.1"/>
    <property type="molecule type" value="Genomic_DNA"/>
</dbReference>
<dbReference type="Proteomes" id="UP001193680">
    <property type="component" value="Unassembled WGS sequence"/>
</dbReference>
<comment type="catalytic activity">
    <reaction evidence="6">
        <text>cytidine(1402) in 16S rRNA + S-adenosyl-L-methionine = 2'-O-methylcytidine(1402) in 16S rRNA + S-adenosyl-L-homocysteine + H(+)</text>
        <dbReference type="Rhea" id="RHEA:42924"/>
        <dbReference type="Rhea" id="RHEA-COMP:10285"/>
        <dbReference type="Rhea" id="RHEA-COMP:10286"/>
        <dbReference type="ChEBI" id="CHEBI:15378"/>
        <dbReference type="ChEBI" id="CHEBI:57856"/>
        <dbReference type="ChEBI" id="CHEBI:59789"/>
        <dbReference type="ChEBI" id="CHEBI:74495"/>
        <dbReference type="ChEBI" id="CHEBI:82748"/>
        <dbReference type="EC" id="2.1.1.198"/>
    </reaction>
</comment>
<dbReference type="Pfam" id="PF00590">
    <property type="entry name" value="TP_methylase"/>
    <property type="match status" value="1"/>
</dbReference>
<keyword evidence="4 6" id="KW-0808">Transferase</keyword>
<gene>
    <name evidence="6 9" type="primary">rsmI</name>
    <name evidence="9" type="ORF">H8792_008585</name>
</gene>
<reference evidence="9 10" key="1">
    <citation type="submission" date="2020-11" db="EMBL/GenBank/DDBJ databases">
        <title>Sulfur oxidizing isolate from Hospital Hole Sinkhole.</title>
        <authorList>
            <person name="Scott K.M."/>
        </authorList>
    </citation>
    <scope>NUCLEOTIDE SEQUENCE [LARGE SCALE GENOMIC DNA]</scope>
    <source>
        <strain evidence="9 10">HH1</strain>
    </source>
</reference>
<dbReference type="InterPro" id="IPR008189">
    <property type="entry name" value="rRNA_ssu_MeTfrase_I"/>
</dbReference>
<evidence type="ECO:0000256" key="3">
    <source>
        <dbReference type="ARBA" id="ARBA00022603"/>
    </source>
</evidence>
<evidence type="ECO:0000313" key="9">
    <source>
        <dbReference type="EMBL" id="MBF6058395.1"/>
    </source>
</evidence>
<dbReference type="InterPro" id="IPR035996">
    <property type="entry name" value="4pyrrol_Methylase_sf"/>
</dbReference>
<dbReference type="GO" id="GO:0008168">
    <property type="term" value="F:methyltransferase activity"/>
    <property type="evidence" value="ECO:0007669"/>
    <property type="project" value="UniProtKB-KW"/>
</dbReference>
<dbReference type="Pfam" id="PF23016">
    <property type="entry name" value="RsmI_C"/>
    <property type="match status" value="1"/>
</dbReference>
<dbReference type="PANTHER" id="PTHR46111:SF1">
    <property type="entry name" value="RIBOSOMAL RNA SMALL SUBUNIT METHYLTRANSFERASE I"/>
    <property type="match status" value="1"/>
</dbReference>
<dbReference type="EC" id="2.1.1.198" evidence="6"/>
<dbReference type="InterPro" id="IPR000878">
    <property type="entry name" value="4pyrrol_Mease"/>
</dbReference>
<comment type="subcellular location">
    <subcellularLocation>
        <location evidence="6">Cytoplasm</location>
    </subcellularLocation>
</comment>
<keyword evidence="10" id="KW-1185">Reference proteome</keyword>
<dbReference type="HAMAP" id="MF_01877">
    <property type="entry name" value="16SrRNA_methyltr_I"/>
    <property type="match status" value="1"/>
</dbReference>
<dbReference type="InterPro" id="IPR014776">
    <property type="entry name" value="4pyrrole_Mease_sub2"/>
</dbReference>
<organism evidence="9 10">
    <name type="scientific">Thiomicrorhabdus heinhorstiae</name>
    <dbReference type="NCBI Taxonomy" id="2748010"/>
    <lineage>
        <taxon>Bacteria</taxon>
        <taxon>Pseudomonadati</taxon>
        <taxon>Pseudomonadota</taxon>
        <taxon>Gammaproteobacteria</taxon>
        <taxon>Thiotrichales</taxon>
        <taxon>Piscirickettsiaceae</taxon>
        <taxon>Thiomicrorhabdus</taxon>
    </lineage>
</organism>
<name>A0ABS0BX83_9GAMM</name>
<comment type="caution">
    <text evidence="9">The sequence shown here is derived from an EMBL/GenBank/DDBJ whole genome shotgun (WGS) entry which is preliminary data.</text>
</comment>